<reference evidence="1 2" key="1">
    <citation type="journal article" date="2013" name="Mar. Genomics">
        <title>Expression of sulfatases in Rhodopirellula baltica and the diversity of sulfatases in the genus Rhodopirellula.</title>
        <authorList>
            <person name="Wegner C.E."/>
            <person name="Richter-Heitmann T."/>
            <person name="Klindworth A."/>
            <person name="Klockow C."/>
            <person name="Richter M."/>
            <person name="Achstetter T."/>
            <person name="Glockner F.O."/>
            <person name="Harder J."/>
        </authorList>
    </citation>
    <scope>NUCLEOTIDE SEQUENCE [LARGE SCALE GENOMIC DNA]</scope>
    <source>
        <strain evidence="1 2">SM41</strain>
    </source>
</reference>
<comment type="caution">
    <text evidence="1">The sequence shown here is derived from an EMBL/GenBank/DDBJ whole genome shotgun (WGS) entry which is preliminary data.</text>
</comment>
<organism evidence="1 2">
    <name type="scientific">Rhodopirellula sallentina SM41</name>
    <dbReference type="NCBI Taxonomy" id="1263870"/>
    <lineage>
        <taxon>Bacteria</taxon>
        <taxon>Pseudomonadati</taxon>
        <taxon>Planctomycetota</taxon>
        <taxon>Planctomycetia</taxon>
        <taxon>Pirellulales</taxon>
        <taxon>Pirellulaceae</taxon>
        <taxon>Rhodopirellula</taxon>
    </lineage>
</organism>
<dbReference type="Proteomes" id="UP000011885">
    <property type="component" value="Unassembled WGS sequence"/>
</dbReference>
<evidence type="ECO:0000313" key="1">
    <source>
        <dbReference type="EMBL" id="EMI54803.1"/>
    </source>
</evidence>
<dbReference type="AlphaFoldDB" id="M5UFM9"/>
<keyword evidence="2" id="KW-1185">Reference proteome</keyword>
<dbReference type="EMBL" id="ANOH01000260">
    <property type="protein sequence ID" value="EMI54803.1"/>
    <property type="molecule type" value="Genomic_DNA"/>
</dbReference>
<sequence>MDISYESRTIESSRTYTSNRYLRFTAQAIGWFVANSPTAHPSISTHAIKEV</sequence>
<gene>
    <name evidence="1" type="ORF">RSSM_03759</name>
</gene>
<protein>
    <submittedName>
        <fullName evidence="1">Uncharacterized protein</fullName>
    </submittedName>
</protein>
<evidence type="ECO:0000313" key="2">
    <source>
        <dbReference type="Proteomes" id="UP000011885"/>
    </source>
</evidence>
<dbReference type="PATRIC" id="fig|1263870.3.peg.3991"/>
<accession>M5UFM9</accession>
<proteinExistence type="predicted"/>
<name>M5UFM9_9BACT</name>